<gene>
    <name evidence="2" type="ORF">COW99_05105</name>
</gene>
<protein>
    <submittedName>
        <fullName evidence="2">Uncharacterized protein</fullName>
    </submittedName>
</protein>
<evidence type="ECO:0000256" key="1">
    <source>
        <dbReference type="SAM" id="Phobius"/>
    </source>
</evidence>
<reference evidence="2 3" key="1">
    <citation type="submission" date="2017-09" db="EMBL/GenBank/DDBJ databases">
        <title>Depth-based differentiation of microbial function through sediment-hosted aquifers and enrichment of novel symbionts in the deep terrestrial subsurface.</title>
        <authorList>
            <person name="Probst A.J."/>
            <person name="Ladd B."/>
            <person name="Jarett J.K."/>
            <person name="Geller-Mcgrath D.E."/>
            <person name="Sieber C.M."/>
            <person name="Emerson J.B."/>
            <person name="Anantharaman K."/>
            <person name="Thomas B.C."/>
            <person name="Malmstrom R."/>
            <person name="Stieglmeier M."/>
            <person name="Klingl A."/>
            <person name="Woyke T."/>
            <person name="Ryan C.M."/>
            <person name="Banfield J.F."/>
        </authorList>
    </citation>
    <scope>NUCLEOTIDE SEQUENCE [LARGE SCALE GENOMIC DNA]</scope>
    <source>
        <strain evidence="2">CG22_combo_CG10-13_8_21_14_all_38_20</strain>
    </source>
</reference>
<evidence type="ECO:0000313" key="3">
    <source>
        <dbReference type="Proteomes" id="UP000231246"/>
    </source>
</evidence>
<keyword evidence="1" id="KW-0812">Transmembrane</keyword>
<proteinExistence type="predicted"/>
<dbReference type="AlphaFoldDB" id="A0A2H0BU03"/>
<keyword evidence="1" id="KW-1133">Transmembrane helix</keyword>
<comment type="caution">
    <text evidence="2">The sequence shown here is derived from an EMBL/GenBank/DDBJ whole genome shotgun (WGS) entry which is preliminary data.</text>
</comment>
<accession>A0A2H0BU03</accession>
<feature type="transmembrane region" description="Helical" evidence="1">
    <location>
        <begin position="6"/>
        <end position="26"/>
    </location>
</feature>
<keyword evidence="1" id="KW-0472">Membrane</keyword>
<dbReference type="Proteomes" id="UP000231246">
    <property type="component" value="Unassembled WGS sequence"/>
</dbReference>
<name>A0A2H0BU03_9BACT</name>
<dbReference type="EMBL" id="PCTA01000033">
    <property type="protein sequence ID" value="PIP61142.1"/>
    <property type="molecule type" value="Genomic_DNA"/>
</dbReference>
<sequence length="223" mass="24476">MNIRVLLPIVLLSGVAVGIISTIMFINSKREESDSGLITNPANTNPTEYIIPTASYSPIPPIQPTVPFITPTLTPASPTPNANEQISSVIKNFETAIINRQVSELLSMFTAPSLPSEIDSYNSMMGLDATGPRLFNTAGSNFRINTWEIINIDYGNSADFEIRVIVDEQRKGWSPAVGEYGELVESRMIIELARINGELKITNYYYYWGDAGGGSAKYRGLGF</sequence>
<organism evidence="2 3">
    <name type="scientific">Candidatus Roizmanbacteria bacterium CG22_combo_CG10-13_8_21_14_all_38_20</name>
    <dbReference type="NCBI Taxonomy" id="1974862"/>
    <lineage>
        <taxon>Bacteria</taxon>
        <taxon>Candidatus Roizmaniibacteriota</taxon>
    </lineage>
</organism>
<evidence type="ECO:0000313" key="2">
    <source>
        <dbReference type="EMBL" id="PIP61142.1"/>
    </source>
</evidence>